<dbReference type="EMBL" id="CVRQ01000017">
    <property type="protein sequence ID" value="CRL36309.1"/>
    <property type="molecule type" value="Genomic_DNA"/>
</dbReference>
<keyword evidence="2" id="KW-1185">Reference proteome</keyword>
<organism evidence="1 2">
    <name type="scientific">Agathobacter rectalis</name>
    <dbReference type="NCBI Taxonomy" id="39491"/>
    <lineage>
        <taxon>Bacteria</taxon>
        <taxon>Bacillati</taxon>
        <taxon>Bacillota</taxon>
        <taxon>Clostridia</taxon>
        <taxon>Lachnospirales</taxon>
        <taxon>Lachnospiraceae</taxon>
        <taxon>Agathobacter</taxon>
    </lineage>
</organism>
<evidence type="ECO:0008006" key="3">
    <source>
        <dbReference type="Google" id="ProtNLM"/>
    </source>
</evidence>
<accession>A0A0M6WHX3</accession>
<protein>
    <recommendedName>
        <fullName evidence="3">Tail fiber protein</fullName>
    </recommendedName>
</protein>
<evidence type="ECO:0000313" key="1">
    <source>
        <dbReference type="EMBL" id="CRL36309.1"/>
    </source>
</evidence>
<reference evidence="2" key="1">
    <citation type="submission" date="2015-05" db="EMBL/GenBank/DDBJ databases">
        <authorList>
            <consortium name="Pathogen Informatics"/>
        </authorList>
    </citation>
    <scope>NUCLEOTIDE SEQUENCE [LARGE SCALE GENOMIC DNA]</scope>
    <source>
        <strain evidence="2">T1-815</strain>
    </source>
</reference>
<dbReference type="AlphaFoldDB" id="A0A0M6WHX3"/>
<sequence length="290" mass="30547">MENKYLNLTGAVYIISKIKTLLEDKSDKGHTHSKEEIGLGNVENKSSQTIRGELTSDNVIKALGYTPPKENTTYAVMKGATASAAGTSGLVPAPAAGDYGKYLRGDGTYGAPTNTTYSDATQTAHGLMSVSDKKKLDGIAEGANKTTVDSELSSTSTNPVQNKAVQAELTKKAPIASPSFTGTPKVPTASAGTNNTQAASTAFVTSAISTAMAGITKLDFQVVQTLPSTGVKGTFYLIANSGRGQNVYDEYLWINNKYEKLGTREIDLSSYIKQSDMVAITNSEIDAAFA</sequence>
<name>A0A0M6WHX3_9FIRM</name>
<dbReference type="RefSeq" id="WP_055061590.1">
    <property type="nucleotide sequence ID" value="NZ_CVRQ01000017.1"/>
</dbReference>
<evidence type="ECO:0000313" key="2">
    <source>
        <dbReference type="Proteomes" id="UP000049472"/>
    </source>
</evidence>
<dbReference type="Proteomes" id="UP000049472">
    <property type="component" value="Unassembled WGS sequence"/>
</dbReference>
<gene>
    <name evidence="1" type="ORF">T1815_12991</name>
</gene>
<proteinExistence type="predicted"/>